<protein>
    <recommendedName>
        <fullName evidence="4">Protein yippee-like</fullName>
    </recommendedName>
</protein>
<sequence length="143" mass="15911">MATPSNSVRYPMNAETQFMLCRACRNHLATFNNCLGQAFDGLLCRTVDNVRTDGVAAPTLLYGLPAVNVHCNGCNTQIGGRFVMNHAYSEIKVAECKLEELMNEIGGCRDRILYWDGTRGLRDAVTHEPVKDPQLHDTPARQQ</sequence>
<gene>
    <name evidence="2" type="ORF">V6N11_010157</name>
</gene>
<organism evidence="2 3">
    <name type="scientific">Hibiscus sabdariffa</name>
    <name type="common">roselle</name>
    <dbReference type="NCBI Taxonomy" id="183260"/>
    <lineage>
        <taxon>Eukaryota</taxon>
        <taxon>Viridiplantae</taxon>
        <taxon>Streptophyta</taxon>
        <taxon>Embryophyta</taxon>
        <taxon>Tracheophyta</taxon>
        <taxon>Spermatophyta</taxon>
        <taxon>Magnoliopsida</taxon>
        <taxon>eudicotyledons</taxon>
        <taxon>Gunneridae</taxon>
        <taxon>Pentapetalae</taxon>
        <taxon>rosids</taxon>
        <taxon>malvids</taxon>
        <taxon>Malvales</taxon>
        <taxon>Malvaceae</taxon>
        <taxon>Malvoideae</taxon>
        <taxon>Hibiscus</taxon>
    </lineage>
</organism>
<keyword evidence="3" id="KW-1185">Reference proteome</keyword>
<reference evidence="2 3" key="1">
    <citation type="journal article" date="2024" name="G3 (Bethesda)">
        <title>Genome assembly of Hibiscus sabdariffa L. provides insights into metabolisms of medicinal natural products.</title>
        <authorList>
            <person name="Kim T."/>
        </authorList>
    </citation>
    <scope>NUCLEOTIDE SEQUENCE [LARGE SCALE GENOMIC DNA]</scope>
    <source>
        <strain evidence="2">TK-2024</strain>
        <tissue evidence="2">Old leaves</tissue>
    </source>
</reference>
<keyword evidence="1" id="KW-0175">Coiled coil</keyword>
<evidence type="ECO:0000313" key="2">
    <source>
        <dbReference type="EMBL" id="KAK8986602.1"/>
    </source>
</evidence>
<proteinExistence type="predicted"/>
<name>A0ABR2PDR3_9ROSI</name>
<dbReference type="Proteomes" id="UP001396334">
    <property type="component" value="Unassembled WGS sequence"/>
</dbReference>
<dbReference type="EMBL" id="JBBPBN010000063">
    <property type="protein sequence ID" value="KAK8986602.1"/>
    <property type="molecule type" value="Genomic_DNA"/>
</dbReference>
<feature type="coiled-coil region" evidence="1">
    <location>
        <begin position="84"/>
        <end position="111"/>
    </location>
</feature>
<evidence type="ECO:0000313" key="3">
    <source>
        <dbReference type="Proteomes" id="UP001396334"/>
    </source>
</evidence>
<comment type="caution">
    <text evidence="2">The sequence shown here is derived from an EMBL/GenBank/DDBJ whole genome shotgun (WGS) entry which is preliminary data.</text>
</comment>
<evidence type="ECO:0000256" key="1">
    <source>
        <dbReference type="SAM" id="Coils"/>
    </source>
</evidence>
<evidence type="ECO:0008006" key="4">
    <source>
        <dbReference type="Google" id="ProtNLM"/>
    </source>
</evidence>
<accession>A0ABR2PDR3</accession>